<reference evidence="11 12" key="1">
    <citation type="submission" date="2015-07" db="EMBL/GenBank/DDBJ databases">
        <title>Draft genome sequence of the Amantichitinum ursilacus IGB-41, a new chitin-degrading bacterium.</title>
        <authorList>
            <person name="Kirstahler P."/>
            <person name="Guenther M."/>
            <person name="Grumaz C."/>
            <person name="Rupp S."/>
            <person name="Zibek S."/>
            <person name="Sohn K."/>
        </authorList>
    </citation>
    <scope>NUCLEOTIDE SEQUENCE [LARGE SCALE GENOMIC DNA]</scope>
    <source>
        <strain evidence="11 12">IGB-41</strain>
    </source>
</reference>
<evidence type="ECO:0000256" key="6">
    <source>
        <dbReference type="ARBA" id="ARBA00023163"/>
    </source>
</evidence>
<feature type="compositionally biased region" description="Polar residues" evidence="9">
    <location>
        <begin position="7"/>
        <end position="29"/>
    </location>
</feature>
<comment type="similarity">
    <text evidence="1">Belongs to the FlgM family.</text>
</comment>
<dbReference type="SUPFAM" id="SSF101498">
    <property type="entry name" value="Anti-sigma factor FlgM"/>
    <property type="match status" value="1"/>
</dbReference>
<evidence type="ECO:0000313" key="11">
    <source>
        <dbReference type="EMBL" id="KPC52941.1"/>
    </source>
</evidence>
<gene>
    <name evidence="11" type="ORF">WG78_10640</name>
</gene>
<evidence type="ECO:0000259" key="10">
    <source>
        <dbReference type="Pfam" id="PF04316"/>
    </source>
</evidence>
<dbReference type="NCBIfam" id="TIGR03824">
    <property type="entry name" value="FlgM_jcvi"/>
    <property type="match status" value="1"/>
</dbReference>
<evidence type="ECO:0000256" key="1">
    <source>
        <dbReference type="ARBA" id="ARBA00005322"/>
    </source>
</evidence>
<evidence type="ECO:0000256" key="4">
    <source>
        <dbReference type="ARBA" id="ARBA00022795"/>
    </source>
</evidence>
<dbReference type="InterPro" id="IPR007412">
    <property type="entry name" value="FlgM"/>
</dbReference>
<protein>
    <recommendedName>
        <fullName evidence="2">Negative regulator of flagellin synthesis</fullName>
    </recommendedName>
    <alternativeName>
        <fullName evidence="8">Anti-sigma-28 factor</fullName>
    </alternativeName>
</protein>
<feature type="domain" description="Anti-sigma-28 factor FlgM C-terminal" evidence="10">
    <location>
        <begin position="39"/>
        <end position="92"/>
    </location>
</feature>
<keyword evidence="5" id="KW-0805">Transcription regulation</keyword>
<keyword evidence="12" id="KW-1185">Reference proteome</keyword>
<name>A0A0N0XIP9_9NEIS</name>
<dbReference type="STRING" id="857265.WG78_10640"/>
<feature type="region of interest" description="Disordered" evidence="9">
    <location>
        <begin position="1"/>
        <end position="39"/>
    </location>
</feature>
<evidence type="ECO:0000256" key="2">
    <source>
        <dbReference type="ARBA" id="ARBA00017823"/>
    </source>
</evidence>
<dbReference type="InterPro" id="IPR035890">
    <property type="entry name" value="Anti-sigma-28_factor_FlgM_sf"/>
</dbReference>
<comment type="function">
    <text evidence="7">Responsible for the coupling of flagellin expression to flagellar assembly by preventing expression of the flagellin genes when a component of the middle class of proteins is defective. It negatively regulates flagellar genes by inhibiting the activity of FliA by directly binding to FliA.</text>
</comment>
<dbReference type="GO" id="GO:0045892">
    <property type="term" value="P:negative regulation of DNA-templated transcription"/>
    <property type="evidence" value="ECO:0007669"/>
    <property type="project" value="InterPro"/>
</dbReference>
<evidence type="ECO:0000256" key="7">
    <source>
        <dbReference type="ARBA" id="ARBA00024739"/>
    </source>
</evidence>
<evidence type="ECO:0000256" key="3">
    <source>
        <dbReference type="ARBA" id="ARBA00022491"/>
    </source>
</evidence>
<dbReference type="Proteomes" id="UP000037939">
    <property type="component" value="Unassembled WGS sequence"/>
</dbReference>
<evidence type="ECO:0000256" key="9">
    <source>
        <dbReference type="SAM" id="MobiDB-lite"/>
    </source>
</evidence>
<keyword evidence="6" id="KW-0804">Transcription</keyword>
<keyword evidence="4" id="KW-1005">Bacterial flagellum biogenesis</keyword>
<accession>A0A0N0XIP9</accession>
<evidence type="ECO:0000256" key="5">
    <source>
        <dbReference type="ARBA" id="ARBA00023015"/>
    </source>
</evidence>
<dbReference type="EMBL" id="LAQT01000008">
    <property type="protein sequence ID" value="KPC52941.1"/>
    <property type="molecule type" value="Genomic_DNA"/>
</dbReference>
<proteinExistence type="inferred from homology"/>
<evidence type="ECO:0000313" key="12">
    <source>
        <dbReference type="Proteomes" id="UP000037939"/>
    </source>
</evidence>
<dbReference type="RefSeq" id="WP_053937783.1">
    <property type="nucleotide sequence ID" value="NZ_LAQT01000008.1"/>
</dbReference>
<dbReference type="GO" id="GO:0044781">
    <property type="term" value="P:bacterial-type flagellum organization"/>
    <property type="evidence" value="ECO:0007669"/>
    <property type="project" value="UniProtKB-KW"/>
</dbReference>
<sequence length="100" mass="10621">MKIDQTGKVSLQTPTRSTDRTATPATQTDAGEVSSARDDSVTINPAAAQLGQVDQANDTSVFDSDRVAQLRQAIADGKFTVRSDAIADKLIDSVKQLLSQ</sequence>
<dbReference type="InterPro" id="IPR031316">
    <property type="entry name" value="FlgM_C"/>
</dbReference>
<keyword evidence="3" id="KW-0678">Repressor</keyword>
<comment type="caution">
    <text evidence="11">The sequence shown here is derived from an EMBL/GenBank/DDBJ whole genome shotgun (WGS) entry which is preliminary data.</text>
</comment>
<organism evidence="11 12">
    <name type="scientific">Amantichitinum ursilacus</name>
    <dbReference type="NCBI Taxonomy" id="857265"/>
    <lineage>
        <taxon>Bacteria</taxon>
        <taxon>Pseudomonadati</taxon>
        <taxon>Pseudomonadota</taxon>
        <taxon>Betaproteobacteria</taxon>
        <taxon>Neisseriales</taxon>
        <taxon>Chitinibacteraceae</taxon>
        <taxon>Amantichitinum</taxon>
    </lineage>
</organism>
<dbReference type="AlphaFoldDB" id="A0A0N0XIP9"/>
<dbReference type="OrthoDB" id="9181369at2"/>
<dbReference type="Pfam" id="PF04316">
    <property type="entry name" value="FlgM"/>
    <property type="match status" value="1"/>
</dbReference>
<evidence type="ECO:0000256" key="8">
    <source>
        <dbReference type="ARBA" id="ARBA00030117"/>
    </source>
</evidence>